<evidence type="ECO:0000256" key="14">
    <source>
        <dbReference type="PIRNR" id="PIRNR000977"/>
    </source>
</evidence>
<dbReference type="GO" id="GO:0046872">
    <property type="term" value="F:metal ion binding"/>
    <property type="evidence" value="ECO:0007669"/>
    <property type="project" value="UniProtKB-KW"/>
</dbReference>
<keyword evidence="8 14" id="KW-0269">Exonuclease</keyword>
<evidence type="ECO:0000256" key="7">
    <source>
        <dbReference type="ARBA" id="ARBA00022801"/>
    </source>
</evidence>
<evidence type="ECO:0000256" key="3">
    <source>
        <dbReference type="ARBA" id="ARBA00019900"/>
    </source>
</evidence>
<dbReference type="EMBL" id="PDKS01000001">
    <property type="protein sequence ID" value="PPI87422.1"/>
    <property type="molecule type" value="Genomic_DNA"/>
</dbReference>
<comment type="caution">
    <text evidence="18">The sequence shown here is derived from an EMBL/GenBank/DDBJ whole genome shotgun (WGS) entry which is preliminary data.</text>
</comment>
<evidence type="ECO:0000256" key="4">
    <source>
        <dbReference type="ARBA" id="ARBA00022722"/>
    </source>
</evidence>
<evidence type="ECO:0000256" key="12">
    <source>
        <dbReference type="ARBA" id="ARBA00046035"/>
    </source>
</evidence>
<dbReference type="Gene3D" id="1.10.287.1240">
    <property type="match status" value="1"/>
</dbReference>
<evidence type="ECO:0000256" key="10">
    <source>
        <dbReference type="ARBA" id="ARBA00023125"/>
    </source>
</evidence>
<keyword evidence="6 14" id="KW-0227">DNA damage</keyword>
<dbReference type="OrthoDB" id="9763470at2"/>
<keyword evidence="11 14" id="KW-0234">DNA repair</keyword>
<keyword evidence="5 15" id="KW-0479">Metal-binding</keyword>
<dbReference type="AlphaFoldDB" id="A0A2P5SYP2"/>
<evidence type="ECO:0000256" key="15">
    <source>
        <dbReference type="PIRSR" id="PIRSR000977-2"/>
    </source>
</evidence>
<organism evidence="18 19">
    <name type="scientific">Candidatus Pantoea edessiphila</name>
    <dbReference type="NCBI Taxonomy" id="2044610"/>
    <lineage>
        <taxon>Bacteria</taxon>
        <taxon>Pseudomonadati</taxon>
        <taxon>Pseudomonadota</taxon>
        <taxon>Gammaproteobacteria</taxon>
        <taxon>Enterobacterales</taxon>
        <taxon>Erwiniaceae</taxon>
        <taxon>Pantoea</taxon>
    </lineage>
</organism>
<proteinExistence type="predicted"/>
<dbReference type="InterPro" id="IPR036397">
    <property type="entry name" value="RNaseH_sf"/>
</dbReference>
<feature type="domain" description="ExoI C-terminal" evidence="17">
    <location>
        <begin position="329"/>
        <end position="445"/>
    </location>
</feature>
<accession>A0A2P5SYP2</accession>
<dbReference type="GO" id="GO:0008310">
    <property type="term" value="F:single-stranded DNA 3'-5' DNA exonuclease activity"/>
    <property type="evidence" value="ECO:0007669"/>
    <property type="project" value="UniProtKB-EC"/>
</dbReference>
<keyword evidence="9 15" id="KW-0460">Magnesium</keyword>
<comment type="function">
    <text evidence="12">Degrades single-stranded DNA (ssDNA) in a highly processive manner. Also functions as a DNA deoxyribophosphodiesterase that releases deoxyribose-phosphate moieties following the cleavage of DNA at an apurinic/apyrimidinic (AP) site by either an AP endonuclease or AP lyase.</text>
</comment>
<evidence type="ECO:0000256" key="9">
    <source>
        <dbReference type="ARBA" id="ARBA00022842"/>
    </source>
</evidence>
<evidence type="ECO:0000313" key="18">
    <source>
        <dbReference type="EMBL" id="PPI87422.1"/>
    </source>
</evidence>
<dbReference type="InterPro" id="IPR058561">
    <property type="entry name" value="Exonuc_1_C"/>
</dbReference>
<dbReference type="Gene3D" id="3.30.420.10">
    <property type="entry name" value="Ribonuclease H-like superfamily/Ribonuclease H"/>
    <property type="match status" value="1"/>
</dbReference>
<dbReference type="GO" id="GO:0003677">
    <property type="term" value="F:DNA binding"/>
    <property type="evidence" value="ECO:0007669"/>
    <property type="project" value="UniProtKB-KW"/>
</dbReference>
<dbReference type="EC" id="3.1.11.1" evidence="2 14"/>
<dbReference type="InterPro" id="IPR012337">
    <property type="entry name" value="RNaseH-like_sf"/>
</dbReference>
<dbReference type="InterPro" id="IPR013520">
    <property type="entry name" value="Ribonucl_H"/>
</dbReference>
<dbReference type="InterPro" id="IPR023607">
    <property type="entry name" value="Exodeoxyribonuclease_I"/>
</dbReference>
<evidence type="ECO:0000256" key="6">
    <source>
        <dbReference type="ARBA" id="ARBA00022763"/>
    </source>
</evidence>
<evidence type="ECO:0000259" key="17">
    <source>
        <dbReference type="PROSITE" id="PS51785"/>
    </source>
</evidence>
<name>A0A2P5SYP2_9GAMM</name>
<dbReference type="Gene3D" id="3.30.1520.20">
    <property type="entry name" value="Exonuclease ExoI, domain 2"/>
    <property type="match status" value="1"/>
</dbReference>
<comment type="catalytic activity">
    <reaction evidence="1 14">
        <text>Exonucleolytic cleavage in the 3'- to 5'-direction to yield nucleoside 5'-phosphates.</text>
        <dbReference type="EC" id="3.1.11.1"/>
    </reaction>
</comment>
<gene>
    <name evidence="18" type="ORF">CRV11_00590</name>
</gene>
<dbReference type="Proteomes" id="UP000296034">
    <property type="component" value="Unassembled WGS sequence"/>
</dbReference>
<evidence type="ECO:0000256" key="13">
    <source>
        <dbReference type="ARBA" id="ARBA00046792"/>
    </source>
</evidence>
<sequence>MDRPAQFAGIYTDSEFNPIKKPEIFYCRIPNDYLPEPKAVLINGITPQFVIKKGFNEAEFAKRIYNILTIKRICIVGYNNIQFDDEVTRNIFYRNFYDPYSWSWKNSNSRWDILNVVRACYALRPDGINWPKNKDGYASFKLKHLTHANSIIHSNIHNAISDVYATIGVAKLVKNKQPKLFEFLFSNRIKEKIISMIDIIGMKPLVYVSNIFGSSRSNISLILPLAWHPNNNNNLIVVDLSKNLYPLIQSDIFTLQNSILEEIPLKLIHLNKCPVLVSINTLRHQDIIRLKLNIKLCFDNLELLRHNPEIRKKALILFNKSKSKLADFPNDNVDTKLYDGFFSISDRFKMKIIQQTNPCLLERLNLKFENIRLKELLFRYRARNFPDTLNLVEKKYWEIHRKNIFNEKKISSFLLEIKLLKQLYNNNPVKIKILKSLYLYAKQLLRVNK</sequence>
<dbReference type="InterPro" id="IPR034747">
    <property type="entry name" value="EXOI_SH3"/>
</dbReference>
<dbReference type="GO" id="GO:0006281">
    <property type="term" value="P:DNA repair"/>
    <property type="evidence" value="ECO:0007669"/>
    <property type="project" value="UniProtKB-KW"/>
</dbReference>
<dbReference type="Gene3D" id="1.20.1280.70">
    <property type="entry name" value="Exonuclease ExoI, domain 3"/>
    <property type="match status" value="1"/>
</dbReference>
<keyword evidence="4 14" id="KW-0540">Nuclease</keyword>
<keyword evidence="10" id="KW-0238">DNA-binding</keyword>
<dbReference type="PROSITE" id="PS51784">
    <property type="entry name" value="EXOI_SH3"/>
    <property type="match status" value="1"/>
</dbReference>
<evidence type="ECO:0000259" key="16">
    <source>
        <dbReference type="PROSITE" id="PS51784"/>
    </source>
</evidence>
<protein>
    <recommendedName>
        <fullName evidence="3 14">Exodeoxyribonuclease I</fullName>
        <ecNumber evidence="2 14">3.1.11.1</ecNumber>
    </recommendedName>
</protein>
<dbReference type="Pfam" id="PF08411">
    <property type="entry name" value="ExoI_SH3"/>
    <property type="match status" value="1"/>
</dbReference>
<comment type="subunit">
    <text evidence="13">Monomer. Interacts with ssb (via C-terminus); this interaction stimulates the exonuclease activity by recruiting the enzyme to its substrate.</text>
</comment>
<keyword evidence="7 14" id="KW-0378">Hydrolase</keyword>
<evidence type="ECO:0000256" key="11">
    <source>
        <dbReference type="ARBA" id="ARBA00023204"/>
    </source>
</evidence>
<evidence type="ECO:0000256" key="8">
    <source>
        <dbReference type="ARBA" id="ARBA00022839"/>
    </source>
</evidence>
<evidence type="ECO:0000256" key="5">
    <source>
        <dbReference type="ARBA" id="ARBA00022723"/>
    </source>
</evidence>
<dbReference type="PIRSF" id="PIRSF000977">
    <property type="entry name" value="Exodeoxyribonuclease_I"/>
    <property type="match status" value="1"/>
</dbReference>
<dbReference type="FunFam" id="3.30.420.10:FF:000033">
    <property type="entry name" value="Exodeoxyribonuclease I"/>
    <property type="match status" value="1"/>
</dbReference>
<evidence type="ECO:0000256" key="2">
    <source>
        <dbReference type="ARBA" id="ARBA00012108"/>
    </source>
</evidence>
<dbReference type="Pfam" id="PF26016">
    <property type="entry name" value="ExoI_C"/>
    <property type="match status" value="1"/>
</dbReference>
<dbReference type="InterPro" id="IPR013620">
    <property type="entry name" value="Exonuc_1_SH3"/>
</dbReference>
<dbReference type="FunFam" id="1.20.1280.70:FF:000001">
    <property type="entry name" value="Exodeoxyribonuclease I"/>
    <property type="match status" value="1"/>
</dbReference>
<dbReference type="Pfam" id="PF00929">
    <property type="entry name" value="RNase_T"/>
    <property type="match status" value="1"/>
</dbReference>
<dbReference type="CDD" id="cd06138">
    <property type="entry name" value="ExoI_N"/>
    <property type="match status" value="1"/>
</dbReference>
<comment type="cofactor">
    <cofactor evidence="15">
        <name>Mg(2+)</name>
        <dbReference type="ChEBI" id="CHEBI:18420"/>
    </cofactor>
    <text evidence="15">Binds 2 Mg(2+) ions per monomer.</text>
</comment>
<evidence type="ECO:0000313" key="19">
    <source>
        <dbReference type="Proteomes" id="UP000296034"/>
    </source>
</evidence>
<feature type="binding site" evidence="15">
    <location>
        <position position="162"/>
    </location>
    <ligand>
        <name>Mg(2+)</name>
        <dbReference type="ChEBI" id="CHEBI:18420"/>
        <label>2</label>
    </ligand>
</feature>
<dbReference type="PROSITE" id="PS51785">
    <property type="entry name" value="EXOI_C"/>
    <property type="match status" value="1"/>
</dbReference>
<dbReference type="InterPro" id="IPR038649">
    <property type="entry name" value="EXOI_SH3_sf"/>
</dbReference>
<dbReference type="SUPFAM" id="SSF53098">
    <property type="entry name" value="Ribonuclease H-like"/>
    <property type="match status" value="1"/>
</dbReference>
<reference evidence="18 19" key="1">
    <citation type="journal article" date="2018" name="Genome Biol. Evol.">
        <title>Cladogenesis and Genomic Streamlining in Extracellular Endosymbionts of Tropical Stink Bugs.</title>
        <authorList>
            <person name="Otero-Bravo A."/>
            <person name="Goffredi S."/>
            <person name="Sabree Z.L."/>
        </authorList>
    </citation>
    <scope>NUCLEOTIDE SEQUENCE [LARGE SCALE GENOMIC DNA]</scope>
    <source>
        <strain evidence="18 19">SoET</strain>
    </source>
</reference>
<evidence type="ECO:0000256" key="1">
    <source>
        <dbReference type="ARBA" id="ARBA00000563"/>
    </source>
</evidence>
<feature type="domain" description="ExoI SH3-like" evidence="16">
    <location>
        <begin position="178"/>
        <end position="322"/>
    </location>
</feature>
<dbReference type="NCBIfam" id="NF008746">
    <property type="entry name" value="PRK11779.1"/>
    <property type="match status" value="1"/>
</dbReference>